<evidence type="ECO:0000313" key="9">
    <source>
        <dbReference type="EMBL" id="GEQ35511.1"/>
    </source>
</evidence>
<comment type="caution">
    <text evidence="9">The sequence shown here is derived from an EMBL/GenBank/DDBJ whole genome shotgun (WGS) entry which is preliminary data.</text>
</comment>
<dbReference type="SUPFAM" id="SSF52728">
    <property type="entry name" value="PTS IIb component"/>
    <property type="match status" value="1"/>
</dbReference>
<evidence type="ECO:0000313" key="10">
    <source>
        <dbReference type="Proteomes" id="UP000887127"/>
    </source>
</evidence>
<dbReference type="Gene3D" id="3.40.35.10">
    <property type="entry name" value="Phosphotransferase system, sorbose subfamily IIB component"/>
    <property type="match status" value="1"/>
</dbReference>
<dbReference type="GO" id="GO:0005737">
    <property type="term" value="C:cytoplasm"/>
    <property type="evidence" value="ECO:0007669"/>
    <property type="project" value="UniProtKB-SubCell"/>
</dbReference>
<evidence type="ECO:0000256" key="1">
    <source>
        <dbReference type="ARBA" id="ARBA00004496"/>
    </source>
</evidence>
<keyword evidence="5" id="KW-0808">Transferase</keyword>
<dbReference type="GO" id="GO:0008982">
    <property type="term" value="F:protein-N(PI)-phosphohistidine-sugar phosphotransferase activity"/>
    <property type="evidence" value="ECO:0007669"/>
    <property type="project" value="InterPro"/>
</dbReference>
<keyword evidence="4" id="KW-0762">Sugar transport</keyword>
<dbReference type="Pfam" id="PF03830">
    <property type="entry name" value="PTSIIB_sorb"/>
    <property type="match status" value="1"/>
</dbReference>
<keyword evidence="3" id="KW-0963">Cytoplasm</keyword>
<keyword evidence="6" id="KW-0598">Phosphotransferase system</keyword>
<sequence>MPIVLTRIDFRMIHGQVITQWVKRCDANEIIAVDTSLSKDIFMQEVFKMAAPKGVNIKIMDVDKAIKSQLDGNFEHRKVLLLFKTVQQLYEAVQKGLELKDVQVGGLGGGPDRKSVNNAITLNQEDADWLIEIENKGIEVYLQTTPDYPSMKLEDAVKKL</sequence>
<proteinExistence type="predicted"/>
<evidence type="ECO:0000256" key="2">
    <source>
        <dbReference type="ARBA" id="ARBA00022448"/>
    </source>
</evidence>
<protein>
    <submittedName>
        <fullName evidence="9">PTS system mannose-specific EIIAB component</fullName>
    </submittedName>
</protein>
<evidence type="ECO:0000256" key="4">
    <source>
        <dbReference type="ARBA" id="ARBA00022597"/>
    </source>
</evidence>
<accession>A0AAV3WQJ7</accession>
<evidence type="ECO:0000256" key="5">
    <source>
        <dbReference type="ARBA" id="ARBA00022679"/>
    </source>
</evidence>
<organism evidence="9 10">
    <name type="scientific">Marinilactibacillus psychrotolerans</name>
    <dbReference type="NCBI Taxonomy" id="191770"/>
    <lineage>
        <taxon>Bacteria</taxon>
        <taxon>Bacillati</taxon>
        <taxon>Bacillota</taxon>
        <taxon>Bacilli</taxon>
        <taxon>Lactobacillales</taxon>
        <taxon>Carnobacteriaceae</taxon>
        <taxon>Marinilactibacillus</taxon>
    </lineage>
</organism>
<dbReference type="GO" id="GO:0016301">
    <property type="term" value="F:kinase activity"/>
    <property type="evidence" value="ECO:0007669"/>
    <property type="project" value="UniProtKB-KW"/>
</dbReference>
<evidence type="ECO:0000256" key="3">
    <source>
        <dbReference type="ARBA" id="ARBA00022490"/>
    </source>
</evidence>
<keyword evidence="7" id="KW-0418">Kinase</keyword>
<evidence type="ECO:0000256" key="7">
    <source>
        <dbReference type="ARBA" id="ARBA00022777"/>
    </source>
</evidence>
<dbReference type="EMBL" id="BKBI01000006">
    <property type="protein sequence ID" value="GEQ35511.1"/>
    <property type="molecule type" value="Genomic_DNA"/>
</dbReference>
<dbReference type="RefSeq" id="WP_091762624.1">
    <property type="nucleotide sequence ID" value="NZ_BJVX01000015.1"/>
</dbReference>
<dbReference type="AlphaFoldDB" id="A0AAV3WQJ7"/>
<dbReference type="PROSITE" id="PS51101">
    <property type="entry name" value="PTS_EIIB_TYPE_4"/>
    <property type="match status" value="1"/>
</dbReference>
<dbReference type="GeneID" id="96911915"/>
<evidence type="ECO:0000256" key="6">
    <source>
        <dbReference type="ARBA" id="ARBA00022683"/>
    </source>
</evidence>
<comment type="subcellular location">
    <subcellularLocation>
        <location evidence="1">Cytoplasm</location>
    </subcellularLocation>
</comment>
<feature type="domain" description="PTS EIIB type-4" evidence="8">
    <location>
        <begin position="1"/>
        <end position="160"/>
    </location>
</feature>
<dbReference type="GO" id="GO:0009401">
    <property type="term" value="P:phosphoenolpyruvate-dependent sugar phosphotransferase system"/>
    <property type="evidence" value="ECO:0007669"/>
    <property type="project" value="UniProtKB-KW"/>
</dbReference>
<keyword evidence="2" id="KW-0813">Transport</keyword>
<name>A0AAV3WQJ7_9LACT</name>
<reference evidence="9" key="1">
    <citation type="submission" date="2019-08" db="EMBL/GenBank/DDBJ databases">
        <title>Marinilactibacillus psychrotolerans M13-2T whole genome sequencing project.</title>
        <authorList>
            <person name="Ishikawa M."/>
            <person name="Suzuki T."/>
            <person name="Matsutani M."/>
        </authorList>
    </citation>
    <scope>NUCLEOTIDE SEQUENCE</scope>
    <source>
        <strain evidence="9">M13-2T</strain>
    </source>
</reference>
<dbReference type="Proteomes" id="UP000887127">
    <property type="component" value="Unassembled WGS sequence"/>
</dbReference>
<evidence type="ECO:0000259" key="8">
    <source>
        <dbReference type="PROSITE" id="PS51101"/>
    </source>
</evidence>
<dbReference type="InterPro" id="IPR004720">
    <property type="entry name" value="PTS_IIB_sorbose-sp"/>
</dbReference>
<dbReference type="InterPro" id="IPR036667">
    <property type="entry name" value="PTS_IIB_sorbose-sp_sf"/>
</dbReference>
<gene>
    <name evidence="9" type="ORF">M132T_10190</name>
</gene>